<sequence length="70" mass="7104">MGHLAHTPQPAAAQAVGIQAAPILMHQRSSGIYGVGHCQVGRGQRSKRGPVGGVRTQHLGALGSTDPSGK</sequence>
<reference evidence="2" key="1">
    <citation type="journal article" date="2022" name="bioRxiv">
        <title>Sequencing and chromosome-scale assembly of the giantPleurodeles waltlgenome.</title>
        <authorList>
            <person name="Brown T."/>
            <person name="Elewa A."/>
            <person name="Iarovenko S."/>
            <person name="Subramanian E."/>
            <person name="Araus A.J."/>
            <person name="Petzold A."/>
            <person name="Susuki M."/>
            <person name="Suzuki K.-i.T."/>
            <person name="Hayashi T."/>
            <person name="Toyoda A."/>
            <person name="Oliveira C."/>
            <person name="Osipova E."/>
            <person name="Leigh N.D."/>
            <person name="Simon A."/>
            <person name="Yun M.H."/>
        </authorList>
    </citation>
    <scope>NUCLEOTIDE SEQUENCE</scope>
    <source>
        <strain evidence="2">20211129_DDA</strain>
        <tissue evidence="2">Liver</tissue>
    </source>
</reference>
<comment type="caution">
    <text evidence="2">The sequence shown here is derived from an EMBL/GenBank/DDBJ whole genome shotgun (WGS) entry which is preliminary data.</text>
</comment>
<evidence type="ECO:0000313" key="3">
    <source>
        <dbReference type="Proteomes" id="UP001066276"/>
    </source>
</evidence>
<evidence type="ECO:0000313" key="2">
    <source>
        <dbReference type="EMBL" id="KAJ1198551.1"/>
    </source>
</evidence>
<name>A0AAV7VDP1_PLEWA</name>
<gene>
    <name evidence="2" type="ORF">NDU88_002390</name>
</gene>
<organism evidence="2 3">
    <name type="scientific">Pleurodeles waltl</name>
    <name type="common">Iberian ribbed newt</name>
    <dbReference type="NCBI Taxonomy" id="8319"/>
    <lineage>
        <taxon>Eukaryota</taxon>
        <taxon>Metazoa</taxon>
        <taxon>Chordata</taxon>
        <taxon>Craniata</taxon>
        <taxon>Vertebrata</taxon>
        <taxon>Euteleostomi</taxon>
        <taxon>Amphibia</taxon>
        <taxon>Batrachia</taxon>
        <taxon>Caudata</taxon>
        <taxon>Salamandroidea</taxon>
        <taxon>Salamandridae</taxon>
        <taxon>Pleurodelinae</taxon>
        <taxon>Pleurodeles</taxon>
    </lineage>
</organism>
<feature type="region of interest" description="Disordered" evidence="1">
    <location>
        <begin position="41"/>
        <end position="70"/>
    </location>
</feature>
<proteinExistence type="predicted"/>
<dbReference type="AlphaFoldDB" id="A0AAV7VDP1"/>
<accession>A0AAV7VDP1</accession>
<dbReference type="Proteomes" id="UP001066276">
    <property type="component" value="Chromosome 2_1"/>
</dbReference>
<protein>
    <submittedName>
        <fullName evidence="2">Uncharacterized protein</fullName>
    </submittedName>
</protein>
<dbReference type="EMBL" id="JANPWB010000003">
    <property type="protein sequence ID" value="KAJ1198551.1"/>
    <property type="molecule type" value="Genomic_DNA"/>
</dbReference>
<keyword evidence="3" id="KW-1185">Reference proteome</keyword>
<evidence type="ECO:0000256" key="1">
    <source>
        <dbReference type="SAM" id="MobiDB-lite"/>
    </source>
</evidence>